<proteinExistence type="predicted"/>
<feature type="transmembrane region" description="Helical" evidence="1">
    <location>
        <begin position="65"/>
        <end position="87"/>
    </location>
</feature>
<keyword evidence="3" id="KW-1185">Reference proteome</keyword>
<protein>
    <recommendedName>
        <fullName evidence="4">Transmembrane protein</fullName>
    </recommendedName>
</protein>
<keyword evidence="1" id="KW-1133">Transmembrane helix</keyword>
<gene>
    <name evidence="2" type="ordered locus">Dtpsy_0096</name>
</gene>
<reference evidence="2 3" key="1">
    <citation type="journal article" date="2010" name="J. Bacteriol.">
        <title>Completed genome sequence of the anaerobic iron-oxidizing bacterium Acidovorax ebreus strain TPSY.</title>
        <authorList>
            <person name="Byrne-Bailey K.G."/>
            <person name="Weber K.A."/>
            <person name="Chair A.H."/>
            <person name="Bose S."/>
            <person name="Knox T."/>
            <person name="Spanbauer T.L."/>
            <person name="Chertkov O."/>
            <person name="Coates J.D."/>
        </authorList>
    </citation>
    <scope>NUCLEOTIDE SEQUENCE [LARGE SCALE GENOMIC DNA]</scope>
    <source>
        <strain evidence="2 3">TPSY</strain>
    </source>
</reference>
<dbReference type="AlphaFoldDB" id="A0A9J9Q459"/>
<accession>A0A9J9Q459</accession>
<evidence type="ECO:0008006" key="4">
    <source>
        <dbReference type="Google" id="ProtNLM"/>
    </source>
</evidence>
<name>A0A9J9Q459_ACIET</name>
<sequence length="146" mass="15968">MTKFVHIDVPVQHHGIARIEEAASHLKQTVARFDGTRGATSLLLAALVAALLVVANQVMDTWNDGHMLAGWMVMWVIAFAGMALLAAPARSAVLGLRAAAKAWSDAHRRAAEDERTWNAALRDARIMADLSRAMNGIAVDDLRRYR</sequence>
<dbReference type="KEGG" id="dia:Dtpsy_0096"/>
<keyword evidence="1" id="KW-0472">Membrane</keyword>
<evidence type="ECO:0000313" key="2">
    <source>
        <dbReference type="EMBL" id="ACM31583.1"/>
    </source>
</evidence>
<organism evidence="2 3">
    <name type="scientific">Acidovorax ebreus (strain TPSY)</name>
    <name type="common">Diaphorobacter sp. (strain TPSY)</name>
    <dbReference type="NCBI Taxonomy" id="535289"/>
    <lineage>
        <taxon>Bacteria</taxon>
        <taxon>Pseudomonadati</taxon>
        <taxon>Pseudomonadota</taxon>
        <taxon>Betaproteobacteria</taxon>
        <taxon>Burkholderiales</taxon>
        <taxon>Comamonadaceae</taxon>
        <taxon>Diaphorobacter</taxon>
    </lineage>
</organism>
<evidence type="ECO:0000256" key="1">
    <source>
        <dbReference type="SAM" id="Phobius"/>
    </source>
</evidence>
<keyword evidence="1" id="KW-0812">Transmembrane</keyword>
<dbReference type="RefSeq" id="WP_012655205.1">
    <property type="nucleotide sequence ID" value="NC_011992.1"/>
</dbReference>
<evidence type="ECO:0000313" key="3">
    <source>
        <dbReference type="Proteomes" id="UP000000450"/>
    </source>
</evidence>
<dbReference type="EMBL" id="CP001392">
    <property type="protein sequence ID" value="ACM31583.1"/>
    <property type="molecule type" value="Genomic_DNA"/>
</dbReference>
<feature type="transmembrane region" description="Helical" evidence="1">
    <location>
        <begin position="42"/>
        <end position="59"/>
    </location>
</feature>
<dbReference type="Proteomes" id="UP000000450">
    <property type="component" value="Chromosome"/>
</dbReference>